<reference evidence="1 2" key="1">
    <citation type="submission" date="2023-09" db="EMBL/GenBank/DDBJ databases">
        <title>Streptomyces sp. nov.: A antagonism against Alternaria gaisen Producing Streptochlin, Isolated from Tamarix root soil.</title>
        <authorList>
            <person name="Chen Y."/>
        </authorList>
    </citation>
    <scope>NUCLEOTIDE SEQUENCE [LARGE SCALE GENOMIC DNA]</scope>
    <source>
        <strain evidence="1 2">TRM76323</strain>
    </source>
</reference>
<accession>A0ABU3QLQ4</accession>
<dbReference type="EMBL" id="JAWCTQ010000016">
    <property type="protein sequence ID" value="MDT9683332.1"/>
    <property type="molecule type" value="Genomic_DNA"/>
</dbReference>
<dbReference type="RefSeq" id="WP_315878406.1">
    <property type="nucleotide sequence ID" value="NZ_JAWCTQ010000016.1"/>
</dbReference>
<comment type="caution">
    <text evidence="1">The sequence shown here is derived from an EMBL/GenBank/DDBJ whole genome shotgun (WGS) entry which is preliminary data.</text>
</comment>
<organism evidence="1 2">
    <name type="scientific">Streptomyces tamarix</name>
    <dbReference type="NCBI Taxonomy" id="3078565"/>
    <lineage>
        <taxon>Bacteria</taxon>
        <taxon>Bacillati</taxon>
        <taxon>Actinomycetota</taxon>
        <taxon>Actinomycetes</taxon>
        <taxon>Kitasatosporales</taxon>
        <taxon>Streptomycetaceae</taxon>
        <taxon>Streptomyces</taxon>
    </lineage>
</organism>
<sequence length="70" mass="7631">MTVKGTTEVPEKEIVVFTNNGQTYIFHNISNLRPTTTGFTFTYTGKATGVVRDAVFNNTSVAGWAVAETK</sequence>
<keyword evidence="2" id="KW-1185">Reference proteome</keyword>
<gene>
    <name evidence="1" type="ORF">RND61_14800</name>
</gene>
<name>A0ABU3QLQ4_9ACTN</name>
<protein>
    <submittedName>
        <fullName evidence="1">Uncharacterized protein</fullName>
    </submittedName>
</protein>
<evidence type="ECO:0000313" key="1">
    <source>
        <dbReference type="EMBL" id="MDT9683332.1"/>
    </source>
</evidence>
<dbReference type="Proteomes" id="UP001250181">
    <property type="component" value="Unassembled WGS sequence"/>
</dbReference>
<proteinExistence type="predicted"/>
<evidence type="ECO:0000313" key="2">
    <source>
        <dbReference type="Proteomes" id="UP001250181"/>
    </source>
</evidence>